<gene>
    <name evidence="3" type="ORF">X797_009937</name>
</gene>
<evidence type="ECO:0000313" key="3">
    <source>
        <dbReference type="EMBL" id="EXU97019.1"/>
    </source>
</evidence>
<dbReference type="Proteomes" id="UP000030151">
    <property type="component" value="Unassembled WGS sequence"/>
</dbReference>
<accession>A0A0A1UPP8</accession>
<keyword evidence="2" id="KW-0812">Transmembrane</keyword>
<evidence type="ECO:0000256" key="2">
    <source>
        <dbReference type="SAM" id="Phobius"/>
    </source>
</evidence>
<evidence type="ECO:0000256" key="1">
    <source>
        <dbReference type="SAM" id="MobiDB-lite"/>
    </source>
</evidence>
<dbReference type="HOGENOM" id="CLU_1796933_0_0_1"/>
<feature type="compositionally biased region" description="Polar residues" evidence="1">
    <location>
        <begin position="70"/>
        <end position="86"/>
    </location>
</feature>
<evidence type="ECO:0000313" key="4">
    <source>
        <dbReference type="Proteomes" id="UP000030151"/>
    </source>
</evidence>
<name>A0A0A1UPP8_9HYPO</name>
<comment type="caution">
    <text evidence="3">The sequence shown here is derived from an EMBL/GenBank/DDBJ whole genome shotgun (WGS) entry which is preliminary data.</text>
</comment>
<feature type="transmembrane region" description="Helical" evidence="2">
    <location>
        <begin position="6"/>
        <end position="28"/>
    </location>
</feature>
<feature type="region of interest" description="Disordered" evidence="1">
    <location>
        <begin position="37"/>
        <end position="56"/>
    </location>
</feature>
<organism evidence="3 4">
    <name type="scientific">Metarhizium robertsii</name>
    <dbReference type="NCBI Taxonomy" id="568076"/>
    <lineage>
        <taxon>Eukaryota</taxon>
        <taxon>Fungi</taxon>
        <taxon>Dikarya</taxon>
        <taxon>Ascomycota</taxon>
        <taxon>Pezizomycotina</taxon>
        <taxon>Sordariomycetes</taxon>
        <taxon>Hypocreomycetidae</taxon>
        <taxon>Hypocreales</taxon>
        <taxon>Clavicipitaceae</taxon>
        <taxon>Metarhizium</taxon>
    </lineage>
</organism>
<reference evidence="3 4" key="1">
    <citation type="submission" date="2014-02" db="EMBL/GenBank/DDBJ databases">
        <title>The genome sequence of the entomopathogenic fungus Metarhizium robertsii ARSEF 2575.</title>
        <authorList>
            <person name="Giuliano Garisto Donzelli B."/>
            <person name="Roe B.A."/>
            <person name="Macmil S.L."/>
            <person name="Krasnoff S.B."/>
            <person name="Gibson D.M."/>
        </authorList>
    </citation>
    <scope>NUCLEOTIDE SEQUENCE [LARGE SCALE GENOMIC DNA]</scope>
    <source>
        <strain evidence="3 4">ARSEF 2575</strain>
    </source>
</reference>
<dbReference type="EMBL" id="JELW01000042">
    <property type="protein sequence ID" value="EXU97019.1"/>
    <property type="molecule type" value="Genomic_DNA"/>
</dbReference>
<keyword evidence="2" id="KW-0472">Membrane</keyword>
<keyword evidence="2" id="KW-1133">Transmembrane helix</keyword>
<dbReference type="AlphaFoldDB" id="A0A0A1UPP8"/>
<sequence>MAISTETTLAIVALLLAVPQALVILWGWRRCRLGRRRRRTSDMSDEGPLIPLSHVPSTPRALEADAGRSMSWTSPQSTQAPLSISPHPTTTVMAPVSAAYHNAPFTVAPQQDHPAAGRLVSLSTYQFISIPASTLIATFAAKNR</sequence>
<proteinExistence type="predicted"/>
<feature type="region of interest" description="Disordered" evidence="1">
    <location>
        <begin position="63"/>
        <end position="86"/>
    </location>
</feature>
<protein>
    <submittedName>
        <fullName evidence="3">Uncharacterized protein</fullName>
    </submittedName>
</protein>